<dbReference type="AlphaFoldDB" id="A0A0C2WUI1"/>
<proteinExistence type="predicted"/>
<dbReference type="EMBL" id="KN818242">
    <property type="protein sequence ID" value="KIL65442.1"/>
    <property type="molecule type" value="Genomic_DNA"/>
</dbReference>
<reference evidence="5 6" key="1">
    <citation type="submission" date="2014-04" db="EMBL/GenBank/DDBJ databases">
        <title>Evolutionary Origins and Diversification of the Mycorrhizal Mutualists.</title>
        <authorList>
            <consortium name="DOE Joint Genome Institute"/>
            <consortium name="Mycorrhizal Genomics Consortium"/>
            <person name="Kohler A."/>
            <person name="Kuo A."/>
            <person name="Nagy L.G."/>
            <person name="Floudas D."/>
            <person name="Copeland A."/>
            <person name="Barry K.W."/>
            <person name="Cichocki N."/>
            <person name="Veneault-Fourrey C."/>
            <person name="LaButti K."/>
            <person name="Lindquist E.A."/>
            <person name="Lipzen A."/>
            <person name="Lundell T."/>
            <person name="Morin E."/>
            <person name="Murat C."/>
            <person name="Riley R."/>
            <person name="Ohm R."/>
            <person name="Sun H."/>
            <person name="Tunlid A."/>
            <person name="Henrissat B."/>
            <person name="Grigoriev I.V."/>
            <person name="Hibbett D.S."/>
            <person name="Martin F."/>
        </authorList>
    </citation>
    <scope>NUCLEOTIDE SEQUENCE [LARGE SCALE GENOMIC DNA]</scope>
    <source>
        <strain evidence="5 6">Koide BX008</strain>
    </source>
</reference>
<comment type="subcellular location">
    <subcellularLocation>
        <location evidence="1">Host cell</location>
    </subcellularLocation>
    <subcellularLocation>
        <location evidence="2">Secreted</location>
    </subcellularLocation>
</comment>
<evidence type="ECO:0000313" key="6">
    <source>
        <dbReference type="Proteomes" id="UP000054549"/>
    </source>
</evidence>
<gene>
    <name evidence="5" type="ORF">M378DRAFT_178382</name>
</gene>
<evidence type="ECO:0000256" key="3">
    <source>
        <dbReference type="ARBA" id="ARBA00022525"/>
    </source>
</evidence>
<feature type="domain" description="Crinkler effector protein N-terminal" evidence="4">
    <location>
        <begin position="8"/>
        <end position="111"/>
    </location>
</feature>
<keyword evidence="3" id="KW-0964">Secreted</keyword>
<dbReference type="STRING" id="946122.A0A0C2WUI1"/>
<dbReference type="InParanoid" id="A0A0C2WUI1"/>
<dbReference type="GO" id="GO:0043657">
    <property type="term" value="C:host cell"/>
    <property type="evidence" value="ECO:0007669"/>
    <property type="project" value="UniProtKB-SubCell"/>
</dbReference>
<sequence length="434" mass="48933">MSPQESRSLWCFLEGIPKPYYVFDIPIGANVFQLKALIQQTIKRLHNTDAYDLELLKLNVTVPIDPDDSLVQRLAELGNIAAWSRELSSGEQVGVLFPEPHSQEHLHIVVQRPDIVLSSPSDEDGRAAKRKEIGGDVPDVQTRCAAIHKVIKAMPDKNLLSLPFAALNALPALCIQENRGITHFKYMGRSLFHELQRRIENENFLEGSETLYLYGTSGSGKSHLLAALVYHLVREGQRVFYIPDCYSLLLDPLQTMWDACHFAYYDSPVLGTIGHPDDVDALIRFLAPDRDVYIIVDQVNVLEFTENDRRKEIKVQVSNWLDALRFRHRYIFSASANQDSNREAYKKQNRISVIPTFGGMSPDEISGLSSIAIKFHSCHLNNGNASNISRVAFRFCYVALPNSPTLTNSDSGTFLIWLMSHLMSVNSLEPSLHP</sequence>
<evidence type="ECO:0000256" key="1">
    <source>
        <dbReference type="ARBA" id="ARBA00004340"/>
    </source>
</evidence>
<name>A0A0C2WUI1_AMAMK</name>
<evidence type="ECO:0000313" key="5">
    <source>
        <dbReference type="EMBL" id="KIL65442.1"/>
    </source>
</evidence>
<evidence type="ECO:0000256" key="2">
    <source>
        <dbReference type="ARBA" id="ARBA00004613"/>
    </source>
</evidence>
<organism evidence="5 6">
    <name type="scientific">Amanita muscaria (strain Koide BX008)</name>
    <dbReference type="NCBI Taxonomy" id="946122"/>
    <lineage>
        <taxon>Eukaryota</taxon>
        <taxon>Fungi</taxon>
        <taxon>Dikarya</taxon>
        <taxon>Basidiomycota</taxon>
        <taxon>Agaricomycotina</taxon>
        <taxon>Agaricomycetes</taxon>
        <taxon>Agaricomycetidae</taxon>
        <taxon>Agaricales</taxon>
        <taxon>Pluteineae</taxon>
        <taxon>Amanitaceae</taxon>
        <taxon>Amanita</taxon>
    </lineage>
</organism>
<dbReference type="SUPFAM" id="SSF52540">
    <property type="entry name" value="P-loop containing nucleoside triphosphate hydrolases"/>
    <property type="match status" value="1"/>
</dbReference>
<dbReference type="GO" id="GO:0005576">
    <property type="term" value="C:extracellular region"/>
    <property type="evidence" value="ECO:0007669"/>
    <property type="project" value="UniProtKB-SubCell"/>
</dbReference>
<dbReference type="Pfam" id="PF20147">
    <property type="entry name" value="Crinkler"/>
    <property type="match status" value="1"/>
</dbReference>
<dbReference type="HOGENOM" id="CLU_631587_0_0_1"/>
<dbReference type="InterPro" id="IPR027417">
    <property type="entry name" value="P-loop_NTPase"/>
</dbReference>
<accession>A0A0C2WUI1</accession>
<dbReference type="OrthoDB" id="3171351at2759"/>
<dbReference type="Gene3D" id="3.40.50.300">
    <property type="entry name" value="P-loop containing nucleotide triphosphate hydrolases"/>
    <property type="match status" value="1"/>
</dbReference>
<dbReference type="InterPro" id="IPR045379">
    <property type="entry name" value="Crinkler_N"/>
</dbReference>
<dbReference type="Proteomes" id="UP000054549">
    <property type="component" value="Unassembled WGS sequence"/>
</dbReference>
<protein>
    <recommendedName>
        <fullName evidence="4">Crinkler effector protein N-terminal domain-containing protein</fullName>
    </recommendedName>
</protein>
<evidence type="ECO:0000259" key="4">
    <source>
        <dbReference type="Pfam" id="PF20147"/>
    </source>
</evidence>
<keyword evidence="6" id="KW-1185">Reference proteome</keyword>